<evidence type="ECO:0000313" key="3">
    <source>
        <dbReference type="Proteomes" id="UP000430466"/>
    </source>
</evidence>
<comment type="caution">
    <text evidence="2">The sequence shown here is derived from an EMBL/GenBank/DDBJ whole genome shotgun (WGS) entry which is preliminary data.</text>
</comment>
<dbReference type="GO" id="GO:0005737">
    <property type="term" value="C:cytoplasm"/>
    <property type="evidence" value="ECO:0007669"/>
    <property type="project" value="InterPro"/>
</dbReference>
<feature type="domain" description="Inorganic pyrophosphatase" evidence="1">
    <location>
        <begin position="35"/>
        <end position="95"/>
    </location>
</feature>
<dbReference type="RefSeq" id="WP_152723997.1">
    <property type="nucleotide sequence ID" value="NZ_WHOE01000034.1"/>
</dbReference>
<reference evidence="2 3" key="1">
    <citation type="submission" date="2019-10" db="EMBL/GenBank/DDBJ databases">
        <title>Draft genome sequences of Lactobacillus strains.</title>
        <authorList>
            <person name="Cho G.-S."/>
            <person name="Fagbemigun O."/>
            <person name="Brinks E."/>
            <person name="Franz C.M.A.P."/>
        </authorList>
    </citation>
    <scope>NUCLEOTIDE SEQUENCE [LARGE SCALE GENOMIC DNA]</scope>
    <source>
        <strain evidence="2 3">313</strain>
    </source>
</reference>
<dbReference type="GO" id="GO:0004427">
    <property type="term" value="F:inorganic diphosphate phosphatase activity"/>
    <property type="evidence" value="ECO:0007669"/>
    <property type="project" value="InterPro"/>
</dbReference>
<dbReference type="InterPro" id="IPR041595">
    <property type="entry name" value="Inorganic_Pase"/>
</dbReference>
<protein>
    <submittedName>
        <fullName evidence="2">Inorganic pyrophosphatase</fullName>
    </submittedName>
</protein>
<dbReference type="Pfam" id="PF18823">
    <property type="entry name" value="InPase"/>
    <property type="match status" value="1"/>
</dbReference>
<dbReference type="InterPro" id="IPR036649">
    <property type="entry name" value="Pyrophosphatase_sf"/>
</dbReference>
<dbReference type="EMBL" id="WHOE01000034">
    <property type="protein sequence ID" value="MPW14496.1"/>
    <property type="molecule type" value="Genomic_DNA"/>
</dbReference>
<dbReference type="Gene3D" id="3.90.80.10">
    <property type="entry name" value="Inorganic pyrophosphatase"/>
    <property type="match status" value="1"/>
</dbReference>
<dbReference type="Proteomes" id="UP000430466">
    <property type="component" value="Unassembled WGS sequence"/>
</dbReference>
<dbReference type="SUPFAM" id="SSF50324">
    <property type="entry name" value="Inorganic pyrophosphatase"/>
    <property type="match status" value="1"/>
</dbReference>
<dbReference type="GO" id="GO:0006796">
    <property type="term" value="P:phosphate-containing compound metabolic process"/>
    <property type="evidence" value="ECO:0007669"/>
    <property type="project" value="InterPro"/>
</dbReference>
<accession>A0A6A7K241</accession>
<evidence type="ECO:0000313" key="2">
    <source>
        <dbReference type="EMBL" id="MPW14496.1"/>
    </source>
</evidence>
<dbReference type="AlphaFoldDB" id="A0A6A7K241"/>
<dbReference type="GO" id="GO:0000287">
    <property type="term" value="F:magnesium ion binding"/>
    <property type="evidence" value="ECO:0007669"/>
    <property type="project" value="InterPro"/>
</dbReference>
<evidence type="ECO:0000259" key="1">
    <source>
        <dbReference type="Pfam" id="PF18823"/>
    </source>
</evidence>
<organism evidence="2 3">
    <name type="scientific">Lactobacillus helveticus</name>
    <name type="common">Lactobacillus suntoryeus</name>
    <dbReference type="NCBI Taxonomy" id="1587"/>
    <lineage>
        <taxon>Bacteria</taxon>
        <taxon>Bacillati</taxon>
        <taxon>Bacillota</taxon>
        <taxon>Bacilli</taxon>
        <taxon>Lactobacillales</taxon>
        <taxon>Lactobacillaceae</taxon>
        <taxon>Lactobacillus</taxon>
    </lineage>
</organism>
<gene>
    <name evidence="2" type="ORF">GDZ32_05875</name>
</gene>
<sequence>MLEDNVRFWQLLDHLINDSKIVIDRPKESRHPRFHETVYPLDYGYLNRTTSSDDEAIDVFIGSNAVKKLTAVIITVNIMKKDSEIKLLLGCSKEEGKTALDFCNQADNMQGILVSRKYK</sequence>
<name>A0A6A7K241_LACHE</name>
<proteinExistence type="predicted"/>